<reference evidence="10" key="1">
    <citation type="submission" date="2018-06" db="EMBL/GenBank/DDBJ databases">
        <authorList>
            <person name="Zhirakovskaya E."/>
        </authorList>
    </citation>
    <scope>NUCLEOTIDE SEQUENCE</scope>
</reference>
<keyword evidence="6" id="KW-0809">Transit peptide</keyword>
<dbReference type="InterPro" id="IPR036052">
    <property type="entry name" value="TrpB-like_PALP_sf"/>
</dbReference>
<dbReference type="AlphaFoldDB" id="A0A3B0RXZ3"/>
<dbReference type="GO" id="GO:0005739">
    <property type="term" value="C:mitochondrion"/>
    <property type="evidence" value="ECO:0007669"/>
    <property type="project" value="UniProtKB-SubCell"/>
</dbReference>
<comment type="cofactor">
    <cofactor evidence="1">
        <name>pyridoxal 5'-phosphate</name>
        <dbReference type="ChEBI" id="CHEBI:597326"/>
    </cofactor>
</comment>
<keyword evidence="5" id="KW-0663">Pyridoxal phosphate</keyword>
<dbReference type="PROSITE" id="PS00901">
    <property type="entry name" value="CYS_SYNTHASE"/>
    <property type="match status" value="1"/>
</dbReference>
<dbReference type="PANTHER" id="PTHR10314">
    <property type="entry name" value="CYSTATHIONINE BETA-SYNTHASE"/>
    <property type="match status" value="1"/>
</dbReference>
<feature type="domain" description="Tryptophan synthase beta chain-like PALP" evidence="9">
    <location>
        <begin position="9"/>
        <end position="306"/>
    </location>
</feature>
<evidence type="ECO:0000256" key="7">
    <source>
        <dbReference type="ARBA" id="ARBA00023128"/>
    </source>
</evidence>
<dbReference type="InterPro" id="IPR001926">
    <property type="entry name" value="TrpB-like_PALP"/>
</dbReference>
<evidence type="ECO:0000256" key="1">
    <source>
        <dbReference type="ARBA" id="ARBA00001933"/>
    </source>
</evidence>
<proteinExistence type="predicted"/>
<name>A0A3B0RXZ3_9ZZZZ</name>
<dbReference type="GO" id="GO:0004122">
    <property type="term" value="F:cystathionine beta-synthase activity"/>
    <property type="evidence" value="ECO:0007669"/>
    <property type="project" value="UniProtKB-EC"/>
</dbReference>
<comment type="pathway">
    <text evidence="8">Amino-acid biosynthesis.</text>
</comment>
<gene>
    <name evidence="10" type="ORF">MNBD_ALPHA08-1609</name>
</gene>
<accession>A0A3B0RXZ3</accession>
<dbReference type="SUPFAM" id="SSF53686">
    <property type="entry name" value="Tryptophan synthase beta subunit-like PLP-dependent enzymes"/>
    <property type="match status" value="1"/>
</dbReference>
<evidence type="ECO:0000256" key="4">
    <source>
        <dbReference type="ARBA" id="ARBA00022679"/>
    </source>
</evidence>
<dbReference type="EMBL" id="UOEC01000058">
    <property type="protein sequence ID" value="VAV89263.1"/>
    <property type="molecule type" value="Genomic_DNA"/>
</dbReference>
<dbReference type="Pfam" id="PF00291">
    <property type="entry name" value="PALP"/>
    <property type="match status" value="1"/>
</dbReference>
<organism evidence="10">
    <name type="scientific">hydrothermal vent metagenome</name>
    <dbReference type="NCBI Taxonomy" id="652676"/>
    <lineage>
        <taxon>unclassified sequences</taxon>
        <taxon>metagenomes</taxon>
        <taxon>ecological metagenomes</taxon>
    </lineage>
</organism>
<dbReference type="EC" id="4.2.1.22" evidence="10"/>
<protein>
    <submittedName>
        <fullName evidence="10">Cystathionine beta-synthase</fullName>
        <ecNumber evidence="10">4.2.1.22</ecNumber>
    </submittedName>
</protein>
<evidence type="ECO:0000256" key="5">
    <source>
        <dbReference type="ARBA" id="ARBA00022898"/>
    </source>
</evidence>
<dbReference type="Gene3D" id="3.40.50.1100">
    <property type="match status" value="2"/>
</dbReference>
<keyword evidence="7" id="KW-0496">Mitochondrion</keyword>
<keyword evidence="4" id="KW-0808">Transferase</keyword>
<dbReference type="InterPro" id="IPR050214">
    <property type="entry name" value="Cys_Synth/Cystath_Beta-Synth"/>
</dbReference>
<evidence type="ECO:0000256" key="3">
    <source>
        <dbReference type="ARBA" id="ARBA00022605"/>
    </source>
</evidence>
<evidence type="ECO:0000313" key="10">
    <source>
        <dbReference type="EMBL" id="VAV89263.1"/>
    </source>
</evidence>
<dbReference type="InterPro" id="IPR001216">
    <property type="entry name" value="P-phosphate_BS"/>
</dbReference>
<keyword evidence="10" id="KW-0456">Lyase</keyword>
<evidence type="ECO:0000256" key="2">
    <source>
        <dbReference type="ARBA" id="ARBA00004173"/>
    </source>
</evidence>
<dbReference type="GO" id="GO:0006535">
    <property type="term" value="P:cysteine biosynthetic process from serine"/>
    <property type="evidence" value="ECO:0007669"/>
    <property type="project" value="InterPro"/>
</dbReference>
<sequence length="350" mass="37605">MNIHQDVLSTIGNTPLLKLKKASELTGCTILGKCEFLNPGQSVKDRPALSIITQAMDKGLISAGGTVVEGTAGNTGIGMTVVANALGLKSVIVIPDTQSQEKKDALRLLGANLIEVPAKPYRNQNNFIHYSERLAARLSSELEGGAIWANQFDNVANREAHIKTTAQEIWQQTDGKVDGFICAVGSGGTLGGVSLALKELNSDIQIGIADPHGAGLYSYYTIGEIAMEGSSIAEGIGQVRITKNLEDIVVDHAWRISDATGIEVVFDLLQEEGLCLGLSSGINVAGAMELARKMGPGHTIVTILADYGNRYQSKLYNPEFLAEKELPIPQWLVKENQQQMPDMFVEVEES</sequence>
<evidence type="ECO:0000259" key="9">
    <source>
        <dbReference type="Pfam" id="PF00291"/>
    </source>
</evidence>
<evidence type="ECO:0000256" key="8">
    <source>
        <dbReference type="ARBA" id="ARBA00029440"/>
    </source>
</evidence>
<keyword evidence="3" id="KW-0028">Amino-acid biosynthesis</keyword>
<comment type="subcellular location">
    <subcellularLocation>
        <location evidence="2">Mitochondrion</location>
    </subcellularLocation>
</comment>
<dbReference type="CDD" id="cd01561">
    <property type="entry name" value="CBS_like"/>
    <property type="match status" value="1"/>
</dbReference>
<evidence type="ECO:0000256" key="6">
    <source>
        <dbReference type="ARBA" id="ARBA00022946"/>
    </source>
</evidence>
<dbReference type="NCBIfam" id="NF007989">
    <property type="entry name" value="PRK10717.1"/>
    <property type="match status" value="1"/>
</dbReference>
<dbReference type="FunFam" id="3.40.50.1100:FF:000011">
    <property type="entry name" value="Cysteine synthase (o-acetylserine)"/>
    <property type="match status" value="1"/>
</dbReference>
<dbReference type="GO" id="GO:0016740">
    <property type="term" value="F:transferase activity"/>
    <property type="evidence" value="ECO:0007669"/>
    <property type="project" value="UniProtKB-KW"/>
</dbReference>